<dbReference type="SMART" id="SM00060">
    <property type="entry name" value="FN3"/>
    <property type="match status" value="2"/>
</dbReference>
<evidence type="ECO:0000256" key="3">
    <source>
        <dbReference type="SAM" id="MobiDB-lite"/>
    </source>
</evidence>
<dbReference type="InterPro" id="IPR003961">
    <property type="entry name" value="FN3_dom"/>
</dbReference>
<dbReference type="CDD" id="cd00063">
    <property type="entry name" value="FN3"/>
    <property type="match status" value="1"/>
</dbReference>
<dbReference type="Gene3D" id="2.60.40.10">
    <property type="entry name" value="Immunoglobulins"/>
    <property type="match status" value="1"/>
</dbReference>
<protein>
    <submittedName>
        <fullName evidence="6">GDSL-type esterase/lipase family protein</fullName>
    </submittedName>
</protein>
<dbReference type="InterPro" id="IPR036116">
    <property type="entry name" value="FN3_sf"/>
</dbReference>
<dbReference type="PANTHER" id="PTHR30383">
    <property type="entry name" value="THIOESTERASE 1/PROTEASE 1/LYSOPHOSPHOLIPASE L1"/>
    <property type="match status" value="1"/>
</dbReference>
<feature type="compositionally biased region" description="Pro residues" evidence="3">
    <location>
        <begin position="526"/>
        <end position="536"/>
    </location>
</feature>
<dbReference type="Gene3D" id="3.40.50.1110">
    <property type="entry name" value="SGNH hydrolase"/>
    <property type="match status" value="1"/>
</dbReference>
<reference evidence="7" key="1">
    <citation type="journal article" date="2019" name="Int. J. Syst. Evol. Microbiol.">
        <title>The Global Catalogue of Microorganisms (GCM) 10K type strain sequencing project: providing services to taxonomists for standard genome sequencing and annotation.</title>
        <authorList>
            <consortium name="The Broad Institute Genomics Platform"/>
            <consortium name="The Broad Institute Genome Sequencing Center for Infectious Disease"/>
            <person name="Wu L."/>
            <person name="Ma J."/>
        </authorList>
    </citation>
    <scope>NUCLEOTIDE SEQUENCE [LARGE SCALE GENOMIC DNA]</scope>
    <source>
        <strain evidence="7">CGMCC 4.7304</strain>
    </source>
</reference>
<evidence type="ECO:0000256" key="1">
    <source>
        <dbReference type="ARBA" id="ARBA00023295"/>
    </source>
</evidence>
<feature type="compositionally biased region" description="Basic and acidic residues" evidence="3">
    <location>
        <begin position="51"/>
        <end position="61"/>
    </location>
</feature>
<keyword evidence="4" id="KW-0812">Transmembrane</keyword>
<sequence length="624" mass="65434">MASEHDPPGRVRTAVDRLMRLMRLLARAAPRPLRDRLRRRAAGDAVGQGGEHGDGASRHVPGDGPGEGEGGGARSDGAAEVRAGGGRRLVRVLRRGSEDPRPRLRPTPLGLFGVTVAAMFVTLLLIQSVMGDFRTGDADGADGSGGAPATAAPPPSGTARILIVGDSIVQGSSGDHTWRYRLWRHLSHRSGLDVDFVGPHTSLLDLATGRQGASSYAEPGFDTDHAGRWGATAAGLARDVGEQVAEHDPHYLLFMAGVNDFVHGGSAQDALSAVRDAVTAARVAKGGVRVVLGEVTPVWGSGSDESMNNRIAEFNAALPGLARDISGDRSPVVVARTAADFAPAQDTWDGTHPDARGELKIAAAFADALADHLGLGRPYPRPLPDVRTGPRRAPEVEAEDTDDSVRLAWDPVPGATRYQVLQQRLRPERDEQVALPVEVSASGEGRPSVAVDRLLAGATYEFVVRPFKGDDGGARSDPVRVRHADDPPPAPDRVRVRSDGSRLTWDGVPSATHYEVWRRPLRCTLPEPPSASPPAGSPENTPSPSATAQEPGGAGATSGDDSPACEPRDGEGPKNGEGWASAAVVDDGTRWQIDGGAAGWEFAVRAHRDFVRGGYSGTVSGGSG</sequence>
<feature type="region of interest" description="Disordered" evidence="3">
    <location>
        <begin position="466"/>
        <end position="507"/>
    </location>
</feature>
<keyword evidence="4" id="KW-0472">Membrane</keyword>
<organism evidence="6 7">
    <name type="scientific">Streptomonospora arabica</name>
    <dbReference type="NCBI Taxonomy" id="412417"/>
    <lineage>
        <taxon>Bacteria</taxon>
        <taxon>Bacillati</taxon>
        <taxon>Actinomycetota</taxon>
        <taxon>Actinomycetes</taxon>
        <taxon>Streptosporangiales</taxon>
        <taxon>Nocardiopsidaceae</taxon>
        <taxon>Streptomonospora</taxon>
    </lineage>
</organism>
<feature type="region of interest" description="Disordered" evidence="3">
    <location>
        <begin position="380"/>
        <end position="402"/>
    </location>
</feature>
<dbReference type="SUPFAM" id="SSF49265">
    <property type="entry name" value="Fibronectin type III"/>
    <property type="match status" value="1"/>
</dbReference>
<dbReference type="InterPro" id="IPR013830">
    <property type="entry name" value="SGNH_hydro"/>
</dbReference>
<evidence type="ECO:0000259" key="5">
    <source>
        <dbReference type="PROSITE" id="PS50853"/>
    </source>
</evidence>
<dbReference type="PANTHER" id="PTHR30383:SF2">
    <property type="entry name" value="CELLULOSE-BINDING PROTEIN"/>
    <property type="match status" value="1"/>
</dbReference>
<evidence type="ECO:0000313" key="7">
    <source>
        <dbReference type="Proteomes" id="UP001595858"/>
    </source>
</evidence>
<evidence type="ECO:0000256" key="2">
    <source>
        <dbReference type="ARBA" id="ARBA00023326"/>
    </source>
</evidence>
<feature type="domain" description="Fibronectin type-III" evidence="5">
    <location>
        <begin position="390"/>
        <end position="487"/>
    </location>
</feature>
<gene>
    <name evidence="6" type="ORF">ACFPCZ_25735</name>
</gene>
<dbReference type="RefSeq" id="WP_344141609.1">
    <property type="nucleotide sequence ID" value="NZ_BAAAQI010000003.1"/>
</dbReference>
<dbReference type="InterPro" id="IPR013783">
    <property type="entry name" value="Ig-like_fold"/>
</dbReference>
<keyword evidence="1" id="KW-0378">Hydrolase</keyword>
<dbReference type="Proteomes" id="UP001595858">
    <property type="component" value="Unassembled WGS sequence"/>
</dbReference>
<dbReference type="InterPro" id="IPR051532">
    <property type="entry name" value="Ester_Hydrolysis_Enzymes"/>
</dbReference>
<evidence type="ECO:0000313" key="6">
    <source>
        <dbReference type="EMBL" id="MFC4870042.1"/>
    </source>
</evidence>
<keyword evidence="1" id="KW-0326">Glycosidase</keyword>
<proteinExistence type="predicted"/>
<feature type="compositionally biased region" description="Basic and acidic residues" evidence="3">
    <location>
        <begin position="467"/>
        <end position="500"/>
    </location>
</feature>
<dbReference type="Pfam" id="PF13472">
    <property type="entry name" value="Lipase_GDSL_2"/>
    <property type="match status" value="1"/>
</dbReference>
<dbReference type="PROSITE" id="PS50853">
    <property type="entry name" value="FN3"/>
    <property type="match status" value="1"/>
</dbReference>
<keyword evidence="7" id="KW-1185">Reference proteome</keyword>
<keyword evidence="2" id="KW-0119">Carbohydrate metabolism</keyword>
<feature type="region of interest" description="Disordered" evidence="3">
    <location>
        <begin position="525"/>
        <end position="580"/>
    </location>
</feature>
<dbReference type="SUPFAM" id="SSF52266">
    <property type="entry name" value="SGNH hydrolase"/>
    <property type="match status" value="1"/>
</dbReference>
<keyword evidence="2" id="KW-0624">Polysaccharide degradation</keyword>
<dbReference type="EMBL" id="JBHSIY010000033">
    <property type="protein sequence ID" value="MFC4870042.1"/>
    <property type="molecule type" value="Genomic_DNA"/>
</dbReference>
<feature type="compositionally biased region" description="Gly residues" evidence="3">
    <location>
        <begin position="63"/>
        <end position="74"/>
    </location>
</feature>
<comment type="caution">
    <text evidence="6">The sequence shown here is derived from an EMBL/GenBank/DDBJ whole genome shotgun (WGS) entry which is preliminary data.</text>
</comment>
<name>A0ABV9SUX4_9ACTN</name>
<accession>A0ABV9SUX4</accession>
<feature type="transmembrane region" description="Helical" evidence="4">
    <location>
        <begin position="109"/>
        <end position="130"/>
    </location>
</feature>
<evidence type="ECO:0000256" key="4">
    <source>
        <dbReference type="SAM" id="Phobius"/>
    </source>
</evidence>
<feature type="region of interest" description="Disordered" evidence="3">
    <location>
        <begin position="42"/>
        <end position="83"/>
    </location>
</feature>
<keyword evidence="4" id="KW-1133">Transmembrane helix</keyword>
<dbReference type="InterPro" id="IPR036514">
    <property type="entry name" value="SGNH_hydro_sf"/>
</dbReference>